<comment type="caution">
    <text evidence="1">The sequence shown here is derived from an EMBL/GenBank/DDBJ whole genome shotgun (WGS) entry which is preliminary data.</text>
</comment>
<sequence>MEKTKFILLLFCIVFISCGENIEKNYESDRIKIIYKVDNNFISEKKINLDFSSKDTILQSNGLTFKEIKDVFSKSVNTKINDFEFTSSDKFDFMLLKKDSLLTSNTVYKEFELFLLKEKLARKVTK</sequence>
<dbReference type="PROSITE" id="PS51257">
    <property type="entry name" value="PROKAR_LIPOPROTEIN"/>
    <property type="match status" value="1"/>
</dbReference>
<dbReference type="OrthoDB" id="1261513at2"/>
<gene>
    <name evidence="1" type="ORF">B0I10_103234</name>
</gene>
<dbReference type="AlphaFoldDB" id="A0A328WUH7"/>
<accession>A0A328WUH7</accession>
<dbReference type="RefSeq" id="WP_112085250.1">
    <property type="nucleotide sequence ID" value="NZ_QLSV01000003.1"/>
</dbReference>
<dbReference type="EMBL" id="QLSV01000003">
    <property type="protein sequence ID" value="RAR49813.1"/>
    <property type="molecule type" value="Genomic_DNA"/>
</dbReference>
<proteinExistence type="predicted"/>
<protein>
    <submittedName>
        <fullName evidence="1">Uncharacterized protein</fullName>
    </submittedName>
</protein>
<evidence type="ECO:0000313" key="1">
    <source>
        <dbReference type="EMBL" id="RAR49813.1"/>
    </source>
</evidence>
<name>A0A328WUH7_9FLAO</name>
<reference evidence="1 2" key="1">
    <citation type="submission" date="2018-06" db="EMBL/GenBank/DDBJ databases">
        <title>Genomic Encyclopedia of Type Strains, Phase III (KMG-III): the genomes of soil and plant-associated and newly described type strains.</title>
        <authorList>
            <person name="Whitman W."/>
        </authorList>
    </citation>
    <scope>NUCLEOTIDE SEQUENCE [LARGE SCALE GENOMIC DNA]</scope>
    <source>
        <strain evidence="1 2">CGMCC 1.12504</strain>
    </source>
</reference>
<keyword evidence="2" id="KW-1185">Reference proteome</keyword>
<organism evidence="1 2">
    <name type="scientific">Flavobacterium lacus</name>
    <dbReference type="NCBI Taxonomy" id="1353778"/>
    <lineage>
        <taxon>Bacteria</taxon>
        <taxon>Pseudomonadati</taxon>
        <taxon>Bacteroidota</taxon>
        <taxon>Flavobacteriia</taxon>
        <taxon>Flavobacteriales</taxon>
        <taxon>Flavobacteriaceae</taxon>
        <taxon>Flavobacterium</taxon>
    </lineage>
</organism>
<evidence type="ECO:0000313" key="2">
    <source>
        <dbReference type="Proteomes" id="UP000249518"/>
    </source>
</evidence>
<dbReference type="Proteomes" id="UP000249518">
    <property type="component" value="Unassembled WGS sequence"/>
</dbReference>